<reference evidence="2 3" key="1">
    <citation type="journal article" date="2008" name="Genome Biol.">
        <title>A genomic analysis of the archaeal system Ignicoccus hospitalis-Nanoarchaeum equitans.</title>
        <authorList>
            <person name="Podar M."/>
            <person name="Anderson I."/>
            <person name="Makarova K.S."/>
            <person name="Elkins J.G."/>
            <person name="Ivanova N."/>
            <person name="Wall M.A."/>
            <person name="Lykidis A."/>
            <person name="Mavromatis K."/>
            <person name="Sun H."/>
            <person name="Hudson M.E."/>
            <person name="Chen W."/>
            <person name="Deciu C."/>
            <person name="Hutchison D."/>
            <person name="Eads J.R."/>
            <person name="Anderson A."/>
            <person name="Fernandes F."/>
            <person name="Szeto E."/>
            <person name="Lapidus A."/>
            <person name="Kyrpides N.C."/>
            <person name="Saier M.H.Jr."/>
            <person name="Richardson P.M."/>
            <person name="Rachel R."/>
            <person name="Huber H."/>
            <person name="Eisen J.A."/>
            <person name="Koonin E.V."/>
            <person name="Keller M."/>
            <person name="Stetter K.O."/>
        </authorList>
    </citation>
    <scope>NUCLEOTIDE SEQUENCE [LARGE SCALE GENOMIC DNA]</scope>
    <source>
        <strain evidence="3">KIN4/I / DSM 18386 / JCM 14125</strain>
    </source>
</reference>
<dbReference type="PANTHER" id="PTHR12746:SF2">
    <property type="entry name" value="60S RIBOSOMAL EXPORT PROTEIN NMD3"/>
    <property type="match status" value="1"/>
</dbReference>
<dbReference type="GO" id="GO:0005737">
    <property type="term" value="C:cytoplasm"/>
    <property type="evidence" value="ECO:0007669"/>
    <property type="project" value="TreeGrafter"/>
</dbReference>
<dbReference type="STRING" id="453591.Igni_0414"/>
<organism evidence="2 3">
    <name type="scientific">Ignicoccus hospitalis (strain KIN4/I / DSM 18386 / JCM 14125)</name>
    <dbReference type="NCBI Taxonomy" id="453591"/>
    <lineage>
        <taxon>Archaea</taxon>
        <taxon>Thermoproteota</taxon>
        <taxon>Thermoprotei</taxon>
        <taxon>Desulfurococcales</taxon>
        <taxon>Desulfurococcaceae</taxon>
        <taxon>Ignicoccus</taxon>
    </lineage>
</organism>
<dbReference type="Proteomes" id="UP000000262">
    <property type="component" value="Chromosome"/>
</dbReference>
<dbReference type="GeneID" id="5563187"/>
<name>A8A9J5_IGNH4</name>
<feature type="domain" description="Nmd3 N-terminal" evidence="1">
    <location>
        <begin position="9"/>
        <end position="243"/>
    </location>
</feature>
<dbReference type="KEGG" id="iho:Igni_0414"/>
<dbReference type="AlphaFoldDB" id="A8A9J5"/>
<dbReference type="PhylomeDB" id="A8A9J5"/>
<dbReference type="InterPro" id="IPR039768">
    <property type="entry name" value="Nmd3"/>
</dbReference>
<gene>
    <name evidence="2" type="ordered locus">Igni_0414</name>
</gene>
<protein>
    <submittedName>
        <fullName evidence="2">NMD3</fullName>
    </submittedName>
</protein>
<proteinExistence type="predicted"/>
<evidence type="ECO:0000313" key="3">
    <source>
        <dbReference type="Proteomes" id="UP000000262"/>
    </source>
</evidence>
<dbReference type="PANTHER" id="PTHR12746">
    <property type="entry name" value="NONSENSE-MEDIATED MRNA DECAY PROTEIN 3"/>
    <property type="match status" value="1"/>
</dbReference>
<dbReference type="RefSeq" id="WP_011998449.1">
    <property type="nucleotide sequence ID" value="NC_009776.1"/>
</dbReference>
<evidence type="ECO:0000259" key="1">
    <source>
        <dbReference type="Pfam" id="PF04981"/>
    </source>
</evidence>
<dbReference type="eggNOG" id="arCOG04149">
    <property type="taxonomic scope" value="Archaea"/>
</dbReference>
<dbReference type="OrthoDB" id="15051at2157"/>
<keyword evidence="3" id="KW-1185">Reference proteome</keyword>
<dbReference type="GO" id="GO:0043023">
    <property type="term" value="F:ribosomal large subunit binding"/>
    <property type="evidence" value="ECO:0007669"/>
    <property type="project" value="InterPro"/>
</dbReference>
<dbReference type="InterPro" id="IPR007064">
    <property type="entry name" value="Nmd3_N"/>
</dbReference>
<sequence length="355" mass="39545">MGRRRRRFCVKCGALEAPDNPIVDGLCLKCLTEERPLFEVKSKRKLVVCPVCSSYLVDNSWVKGTGDVEETIRMLAHRMVEEGLRPVPPAEGAELLSVEVVRRRGGKYFAEVTAEVIVKGAKTVQTLTVPLDVEKKPCPKCLMKSGKDYDAVLQIRSESGRVTLEELRTAGELFAKAGSGEDVVELVDQKNGLDVLLVSKEVAKRAAQLMRFNMGAKIIESYSVVGMRKDGKVRTRLTISVRLPKLKGGEGLLFFGEPAIFEGFNKGKFSLYLLHSDKELKLPTDEWWQLRKSGKIKYLDEVYLKVGTVESENPLKVNVGGEVVEAEGPPDLELGEEVYVIEYKGKVYALPKEPR</sequence>
<dbReference type="Pfam" id="PF04981">
    <property type="entry name" value="NMD3"/>
    <property type="match status" value="1"/>
</dbReference>
<accession>A8A9J5</accession>
<dbReference type="EMBL" id="CP000816">
    <property type="protein sequence ID" value="ABU81597.1"/>
    <property type="molecule type" value="Genomic_DNA"/>
</dbReference>
<dbReference type="CDD" id="cd00065">
    <property type="entry name" value="FYVE_like_SF"/>
    <property type="match status" value="1"/>
</dbReference>
<evidence type="ECO:0000313" key="2">
    <source>
        <dbReference type="EMBL" id="ABU81597.1"/>
    </source>
</evidence>
<dbReference type="HOGENOM" id="CLU_065087_1_0_2"/>